<dbReference type="AlphaFoldDB" id="A0A846S8E3"/>
<dbReference type="PANTHER" id="PTHR30115">
    <property type="entry name" value="NITROGEN REGULATORY PROTEIN P-II"/>
    <property type="match status" value="1"/>
</dbReference>
<proteinExistence type="predicted"/>
<dbReference type="Pfam" id="PF00543">
    <property type="entry name" value="P-II"/>
    <property type="match status" value="1"/>
</dbReference>
<dbReference type="Gene3D" id="3.30.70.120">
    <property type="match status" value="1"/>
</dbReference>
<dbReference type="EMBL" id="JAATJN010000001">
    <property type="protein sequence ID" value="NJC57642.1"/>
    <property type="molecule type" value="Genomic_DNA"/>
</dbReference>
<dbReference type="PRINTS" id="PR00340">
    <property type="entry name" value="PIIGLNB"/>
</dbReference>
<comment type="caution">
    <text evidence="1">The sequence shown here is derived from an EMBL/GenBank/DDBJ whole genome shotgun (WGS) entry which is preliminary data.</text>
</comment>
<dbReference type="GO" id="GO:0005524">
    <property type="term" value="F:ATP binding"/>
    <property type="evidence" value="ECO:0007669"/>
    <property type="project" value="TreeGrafter"/>
</dbReference>
<dbReference type="InterPro" id="IPR015867">
    <property type="entry name" value="N-reg_PII/ATP_PRibTrfase_C"/>
</dbReference>
<gene>
    <name evidence="1" type="ORF">BKA07_002677</name>
</gene>
<evidence type="ECO:0000313" key="1">
    <source>
        <dbReference type="EMBL" id="NJC57642.1"/>
    </source>
</evidence>
<name>A0A846S8E3_9MICO</name>
<dbReference type="SUPFAM" id="SSF54913">
    <property type="entry name" value="GlnB-like"/>
    <property type="match status" value="1"/>
</dbReference>
<dbReference type="PROSITE" id="PS51343">
    <property type="entry name" value="PII_GLNB_DOM"/>
    <property type="match status" value="1"/>
</dbReference>
<dbReference type="SMART" id="SM00938">
    <property type="entry name" value="P-II"/>
    <property type="match status" value="1"/>
</dbReference>
<dbReference type="InterPro" id="IPR002187">
    <property type="entry name" value="N-reg_PII"/>
</dbReference>
<protein>
    <submittedName>
        <fullName evidence="1">Nitrogen regulatory protein P-II 1</fullName>
    </submittedName>
</protein>
<dbReference type="GO" id="GO:0006808">
    <property type="term" value="P:regulation of nitrogen utilization"/>
    <property type="evidence" value="ECO:0007669"/>
    <property type="project" value="InterPro"/>
</dbReference>
<dbReference type="PANTHER" id="PTHR30115:SF11">
    <property type="entry name" value="NITROGEN REGULATORY PROTEIN P-II HOMOLOG"/>
    <property type="match status" value="1"/>
</dbReference>
<dbReference type="RefSeq" id="WP_167951307.1">
    <property type="nucleotide sequence ID" value="NZ_BAAAPQ010000027.1"/>
</dbReference>
<accession>A0A846S8E3</accession>
<sequence length="112" mass="12145">MRLVTAILQPIVLDRVQVALARHGISGMTVSECSGYGRQNGHREVYRGAELTIDYIGKARLEILVADSDADTVIEVIAQSARTDEVGDGKIWSTPVDEVVRIRTGERGPAAL</sequence>
<dbReference type="Proteomes" id="UP000576792">
    <property type="component" value="Unassembled WGS sequence"/>
</dbReference>
<evidence type="ECO:0000313" key="2">
    <source>
        <dbReference type="Proteomes" id="UP000576792"/>
    </source>
</evidence>
<reference evidence="1 2" key="1">
    <citation type="submission" date="2020-03" db="EMBL/GenBank/DDBJ databases">
        <title>Sequencing the genomes of 1000 actinobacteria strains.</title>
        <authorList>
            <person name="Klenk H.-P."/>
        </authorList>
    </citation>
    <scope>NUCLEOTIDE SEQUENCE [LARGE SCALE GENOMIC DNA]</scope>
    <source>
        <strain evidence="1 2">DSM 18964</strain>
    </source>
</reference>
<organism evidence="1 2">
    <name type="scientific">Brevibacterium marinum</name>
    <dbReference type="NCBI Taxonomy" id="418643"/>
    <lineage>
        <taxon>Bacteria</taxon>
        <taxon>Bacillati</taxon>
        <taxon>Actinomycetota</taxon>
        <taxon>Actinomycetes</taxon>
        <taxon>Micrococcales</taxon>
        <taxon>Brevibacteriaceae</taxon>
        <taxon>Brevibacterium</taxon>
    </lineage>
</organism>
<dbReference type="GO" id="GO:0030234">
    <property type="term" value="F:enzyme regulator activity"/>
    <property type="evidence" value="ECO:0007669"/>
    <property type="project" value="InterPro"/>
</dbReference>
<dbReference type="InterPro" id="IPR011322">
    <property type="entry name" value="N-reg_PII-like_a/b"/>
</dbReference>
<keyword evidence="2" id="KW-1185">Reference proteome</keyword>
<dbReference type="GO" id="GO:0005829">
    <property type="term" value="C:cytosol"/>
    <property type="evidence" value="ECO:0007669"/>
    <property type="project" value="TreeGrafter"/>
</dbReference>